<dbReference type="EMBL" id="LKCM01000428">
    <property type="protein sequence ID" value="KPQ41134.1"/>
    <property type="molecule type" value="Genomic_DNA"/>
</dbReference>
<accession>A0A0P8CF66</accession>
<feature type="coiled-coil region" evidence="1">
    <location>
        <begin position="86"/>
        <end position="113"/>
    </location>
</feature>
<keyword evidence="2" id="KW-0812">Transmembrane</keyword>
<keyword evidence="2" id="KW-0472">Membrane</keyword>
<keyword evidence="2" id="KW-1133">Transmembrane helix</keyword>
<comment type="caution">
    <text evidence="3">The sequence shown here is derived from an EMBL/GenBank/DDBJ whole genome shotgun (WGS) entry which is preliminary data.</text>
</comment>
<dbReference type="AlphaFoldDB" id="A0A0P8CF66"/>
<dbReference type="Proteomes" id="UP000050360">
    <property type="component" value="Unassembled WGS sequence"/>
</dbReference>
<gene>
    <name evidence="3" type="ORF">MPEBLZ_04318</name>
</gene>
<reference evidence="3 4" key="1">
    <citation type="submission" date="2015-09" db="EMBL/GenBank/DDBJ databases">
        <title>A metagenomics-based metabolic model of nitrate-dependent anaerobic oxidation of methane by Methanoperedens-like archaea.</title>
        <authorList>
            <person name="Arshad A."/>
            <person name="Speth D.R."/>
            <person name="De Graaf R.M."/>
            <person name="Op Den Camp H.J."/>
            <person name="Jetten M.S."/>
            <person name="Welte C.U."/>
        </authorList>
    </citation>
    <scope>NUCLEOTIDE SEQUENCE [LARGE SCALE GENOMIC DNA]</scope>
</reference>
<proteinExistence type="predicted"/>
<evidence type="ECO:0000256" key="1">
    <source>
        <dbReference type="SAM" id="Coils"/>
    </source>
</evidence>
<evidence type="ECO:0000256" key="2">
    <source>
        <dbReference type="SAM" id="Phobius"/>
    </source>
</evidence>
<keyword evidence="1" id="KW-0175">Coiled coil</keyword>
<feature type="transmembrane region" description="Helical" evidence="2">
    <location>
        <begin position="128"/>
        <end position="147"/>
    </location>
</feature>
<evidence type="ECO:0008006" key="5">
    <source>
        <dbReference type="Google" id="ProtNLM"/>
    </source>
</evidence>
<evidence type="ECO:0000313" key="3">
    <source>
        <dbReference type="EMBL" id="KPQ41134.1"/>
    </source>
</evidence>
<protein>
    <recommendedName>
        <fullName evidence="5">Chromosome partition protein Smc</fullName>
    </recommendedName>
</protein>
<name>A0A0P8CF66_9EURY</name>
<feature type="transmembrane region" description="Helical" evidence="2">
    <location>
        <begin position="159"/>
        <end position="176"/>
    </location>
</feature>
<sequence length="191" mass="21581">MTGDERNNNRKNAASASESSLLFEIRLIEQKITELDKNLNEIYSLLDIRLGGDEVKRVLELKSMLDESAKRTSDIRKDFGEISESLQKTNEKLAHLELENSRLNSAARKSEKEIEAIHKYILNAGPTIYDLTGITGALALIITSILIFNDKWDVVRAWYYPMIFGIALATAAIVTLKSQRNTKKRLVAQVK</sequence>
<organism evidence="3 4">
    <name type="scientific">Candidatus Methanoperedens nitratireducens</name>
    <dbReference type="NCBI Taxonomy" id="1392998"/>
    <lineage>
        <taxon>Archaea</taxon>
        <taxon>Methanobacteriati</taxon>
        <taxon>Methanobacteriota</taxon>
        <taxon>Stenosarchaea group</taxon>
        <taxon>Methanomicrobia</taxon>
        <taxon>Methanosarcinales</taxon>
        <taxon>ANME-2 cluster</taxon>
        <taxon>Candidatus Methanoperedentaceae</taxon>
        <taxon>Candidatus Methanoperedens</taxon>
    </lineage>
</organism>
<evidence type="ECO:0000313" key="4">
    <source>
        <dbReference type="Proteomes" id="UP000050360"/>
    </source>
</evidence>